<dbReference type="EMBL" id="JBHMBL010000001">
    <property type="protein sequence ID" value="MFB9641404.1"/>
    <property type="molecule type" value="Genomic_DNA"/>
</dbReference>
<evidence type="ECO:0000256" key="2">
    <source>
        <dbReference type="ARBA" id="ARBA00022676"/>
    </source>
</evidence>
<accession>A0ABV5SM49</accession>
<dbReference type="SUPFAM" id="SSF53756">
    <property type="entry name" value="UDP-Glycosyltransferase/glycogen phosphorylase"/>
    <property type="match status" value="1"/>
</dbReference>
<dbReference type="Gene3D" id="3.40.50.2000">
    <property type="entry name" value="Glycogen Phosphorylase B"/>
    <property type="match status" value="2"/>
</dbReference>
<protein>
    <recommendedName>
        <fullName evidence="1">D-inositol 3-phosphate glycosyltransferase</fullName>
    </recommendedName>
</protein>
<keyword evidence="6" id="KW-1185">Reference proteome</keyword>
<proteinExistence type="predicted"/>
<feature type="domain" description="Glycosyltransferase subfamily 4-like N-terminal" evidence="4">
    <location>
        <begin position="13"/>
        <end position="110"/>
    </location>
</feature>
<evidence type="ECO:0000313" key="6">
    <source>
        <dbReference type="Proteomes" id="UP001589667"/>
    </source>
</evidence>
<comment type="caution">
    <text evidence="5">The sequence shown here is derived from an EMBL/GenBank/DDBJ whole genome shotgun (WGS) entry which is preliminary data.</text>
</comment>
<dbReference type="PANTHER" id="PTHR45947:SF3">
    <property type="entry name" value="SULFOQUINOVOSYL TRANSFERASE SQD2"/>
    <property type="match status" value="1"/>
</dbReference>
<evidence type="ECO:0000256" key="1">
    <source>
        <dbReference type="ARBA" id="ARBA00021292"/>
    </source>
</evidence>
<dbReference type="Pfam" id="PF13692">
    <property type="entry name" value="Glyco_trans_1_4"/>
    <property type="match status" value="1"/>
</dbReference>
<reference evidence="5 6" key="1">
    <citation type="submission" date="2024-09" db="EMBL/GenBank/DDBJ databases">
        <authorList>
            <person name="Sun Q."/>
            <person name="Mori K."/>
        </authorList>
    </citation>
    <scope>NUCLEOTIDE SEQUENCE [LARGE SCALE GENOMIC DNA]</scope>
    <source>
        <strain evidence="5 6">JCM 14321</strain>
    </source>
</reference>
<dbReference type="CDD" id="cd03801">
    <property type="entry name" value="GT4_PimA-like"/>
    <property type="match status" value="1"/>
</dbReference>
<evidence type="ECO:0000256" key="3">
    <source>
        <dbReference type="ARBA" id="ARBA00022679"/>
    </source>
</evidence>
<dbReference type="InterPro" id="IPR050194">
    <property type="entry name" value="Glycosyltransferase_grp1"/>
</dbReference>
<sequence>MRIVICPHSLELGGSQRNAIDLATAFVRRGHDVTVFGPDGELVEVLEARGIPFVEAPRPRIRPSYAVMDALCELVDHSFADLVHAFEWPPITEAVYGPYARRRIPVVGTVMSMSVAPFIPDRLPLTVGTRHLLETESGVRRRLHLLEPPIDTAHDRPRDVREARASLSIPDGELVLVIVARLVRELKLEGILSAIAAVGVLGRERPVRLVVAGDGPESEEVTAAAAAQNDRLGRRAVVLLGNVPDPRQVYAAADVVLGMGGSALRGMAFAKPVVVQGELGFWRTLTPESVDGFLVDGWYGRGEGDDGVGALLGELGPLLASAATRRELGEFSRSVVERHYSLDAAADRMEELYVDAIVRGPEIARWRLLRPYLAVTAYDLDRKVRRRFGAGVARDDFNARPAIRAAREVAP</sequence>
<gene>
    <name evidence="5" type="ORF">ACFFQV_03770</name>
</gene>
<dbReference type="InterPro" id="IPR028098">
    <property type="entry name" value="Glyco_trans_4-like_N"/>
</dbReference>
<evidence type="ECO:0000313" key="5">
    <source>
        <dbReference type="EMBL" id="MFB9641404.1"/>
    </source>
</evidence>
<name>A0ABV5SM49_9MICO</name>
<dbReference type="Pfam" id="PF13439">
    <property type="entry name" value="Glyco_transf_4"/>
    <property type="match status" value="1"/>
</dbReference>
<keyword evidence="3 5" id="KW-0808">Transferase</keyword>
<dbReference type="PANTHER" id="PTHR45947">
    <property type="entry name" value="SULFOQUINOVOSYL TRANSFERASE SQD2"/>
    <property type="match status" value="1"/>
</dbReference>
<keyword evidence="2 5" id="KW-0328">Glycosyltransferase</keyword>
<organism evidence="5 6">
    <name type="scientific">Agromyces lapidis</name>
    <dbReference type="NCBI Taxonomy" id="279574"/>
    <lineage>
        <taxon>Bacteria</taxon>
        <taxon>Bacillati</taxon>
        <taxon>Actinomycetota</taxon>
        <taxon>Actinomycetes</taxon>
        <taxon>Micrococcales</taxon>
        <taxon>Microbacteriaceae</taxon>
        <taxon>Agromyces</taxon>
    </lineage>
</organism>
<dbReference type="GO" id="GO:0016757">
    <property type="term" value="F:glycosyltransferase activity"/>
    <property type="evidence" value="ECO:0007669"/>
    <property type="project" value="UniProtKB-KW"/>
</dbReference>
<dbReference type="RefSeq" id="WP_157423003.1">
    <property type="nucleotide sequence ID" value="NZ_BAAANI010000006.1"/>
</dbReference>
<dbReference type="Proteomes" id="UP001589667">
    <property type="component" value="Unassembled WGS sequence"/>
</dbReference>
<evidence type="ECO:0000259" key="4">
    <source>
        <dbReference type="Pfam" id="PF13439"/>
    </source>
</evidence>